<dbReference type="InterPro" id="IPR036412">
    <property type="entry name" value="HAD-like_sf"/>
</dbReference>
<dbReference type="InterPro" id="IPR023198">
    <property type="entry name" value="PGP-like_dom2"/>
</dbReference>
<keyword evidence="2" id="KW-1185">Reference proteome</keyword>
<dbReference type="Proteomes" id="UP001500929">
    <property type="component" value="Unassembled WGS sequence"/>
</dbReference>
<evidence type="ECO:0000313" key="2">
    <source>
        <dbReference type="Proteomes" id="UP001500929"/>
    </source>
</evidence>
<dbReference type="EMBL" id="BAAAQY010000011">
    <property type="protein sequence ID" value="GAA2245663.1"/>
    <property type="molecule type" value="Genomic_DNA"/>
</dbReference>
<reference evidence="1 2" key="1">
    <citation type="journal article" date="2019" name="Int. J. Syst. Evol. Microbiol.">
        <title>The Global Catalogue of Microorganisms (GCM) 10K type strain sequencing project: providing services to taxonomists for standard genome sequencing and annotation.</title>
        <authorList>
            <consortium name="The Broad Institute Genomics Platform"/>
            <consortium name="The Broad Institute Genome Sequencing Center for Infectious Disease"/>
            <person name="Wu L."/>
            <person name="Ma J."/>
        </authorList>
    </citation>
    <scope>NUCLEOTIDE SEQUENCE [LARGE SCALE GENOMIC DNA]</scope>
    <source>
        <strain evidence="1 2">JCM 16117</strain>
    </source>
</reference>
<name>A0ABN3E080_9MICO</name>
<evidence type="ECO:0000313" key="1">
    <source>
        <dbReference type="EMBL" id="GAA2245663.1"/>
    </source>
</evidence>
<dbReference type="SFLD" id="SFLDG01129">
    <property type="entry name" value="C1.5:_HAD__Beta-PGM__Phosphata"/>
    <property type="match status" value="1"/>
</dbReference>
<organism evidence="1 2">
    <name type="scientific">Herbiconiux moechotypicola</name>
    <dbReference type="NCBI Taxonomy" id="637393"/>
    <lineage>
        <taxon>Bacteria</taxon>
        <taxon>Bacillati</taxon>
        <taxon>Actinomycetota</taxon>
        <taxon>Actinomycetes</taxon>
        <taxon>Micrococcales</taxon>
        <taxon>Microbacteriaceae</taxon>
        <taxon>Herbiconiux</taxon>
    </lineage>
</organism>
<comment type="caution">
    <text evidence="1">The sequence shown here is derived from an EMBL/GenBank/DDBJ whole genome shotgun (WGS) entry which is preliminary data.</text>
</comment>
<proteinExistence type="predicted"/>
<dbReference type="PANTHER" id="PTHR43434:SF1">
    <property type="entry name" value="PHOSPHOGLYCOLATE PHOSPHATASE"/>
    <property type="match status" value="1"/>
</dbReference>
<dbReference type="SFLD" id="SFLDS00003">
    <property type="entry name" value="Haloacid_Dehalogenase"/>
    <property type="match status" value="1"/>
</dbReference>
<dbReference type="PANTHER" id="PTHR43434">
    <property type="entry name" value="PHOSPHOGLYCOLATE PHOSPHATASE"/>
    <property type="match status" value="1"/>
</dbReference>
<dbReference type="InterPro" id="IPR023214">
    <property type="entry name" value="HAD_sf"/>
</dbReference>
<dbReference type="SUPFAM" id="SSF56784">
    <property type="entry name" value="HAD-like"/>
    <property type="match status" value="1"/>
</dbReference>
<accession>A0ABN3E080</accession>
<protein>
    <recommendedName>
        <fullName evidence="3">HAD family hydrolase</fullName>
    </recommendedName>
</protein>
<dbReference type="InterPro" id="IPR050155">
    <property type="entry name" value="HAD-like_hydrolase_sf"/>
</dbReference>
<gene>
    <name evidence="1" type="ORF">GCM10009851_33780</name>
</gene>
<dbReference type="Gene3D" id="1.10.150.240">
    <property type="entry name" value="Putative phosphatase, domain 2"/>
    <property type="match status" value="1"/>
</dbReference>
<dbReference type="Gene3D" id="3.40.50.1000">
    <property type="entry name" value="HAD superfamily/HAD-like"/>
    <property type="match status" value="2"/>
</dbReference>
<sequence>MLAAERTALAECMVLFDWNGTVVLDADRARAALNAVLANRGLPMLGEAEFSLRFRLPLSELFARLGVAEADLGPAEEEWSDALESIRARLRPGAADCLGGLSRSGAWLGVVSAVSPAAVRFDQRSLAVPAVWNSVDAGVADKYAVLVRHRPQRASAYFVGDSLDDMRCASAAGYTPVGVAGDHLSAEALRAAGAVHVIEHLGELRAIVGPGPVDQL</sequence>
<dbReference type="Pfam" id="PF13242">
    <property type="entry name" value="Hydrolase_like"/>
    <property type="match status" value="1"/>
</dbReference>
<evidence type="ECO:0008006" key="3">
    <source>
        <dbReference type="Google" id="ProtNLM"/>
    </source>
</evidence>